<evidence type="ECO:0000256" key="1">
    <source>
        <dbReference type="SAM" id="MobiDB-lite"/>
    </source>
</evidence>
<dbReference type="Proteomes" id="UP000299102">
    <property type="component" value="Unassembled WGS sequence"/>
</dbReference>
<dbReference type="EMBL" id="BGZK01001940">
    <property type="protein sequence ID" value="GBP88529.1"/>
    <property type="molecule type" value="Genomic_DNA"/>
</dbReference>
<feature type="region of interest" description="Disordered" evidence="1">
    <location>
        <begin position="28"/>
        <end position="48"/>
    </location>
</feature>
<accession>A0A4C1ZNR1</accession>
<feature type="compositionally biased region" description="Basic and acidic residues" evidence="1">
    <location>
        <begin position="31"/>
        <end position="43"/>
    </location>
</feature>
<evidence type="ECO:0000313" key="3">
    <source>
        <dbReference type="Proteomes" id="UP000299102"/>
    </source>
</evidence>
<evidence type="ECO:0000313" key="2">
    <source>
        <dbReference type="EMBL" id="GBP88529.1"/>
    </source>
</evidence>
<organism evidence="2 3">
    <name type="scientific">Eumeta variegata</name>
    <name type="common">Bagworm moth</name>
    <name type="synonym">Eumeta japonica</name>
    <dbReference type="NCBI Taxonomy" id="151549"/>
    <lineage>
        <taxon>Eukaryota</taxon>
        <taxon>Metazoa</taxon>
        <taxon>Ecdysozoa</taxon>
        <taxon>Arthropoda</taxon>
        <taxon>Hexapoda</taxon>
        <taxon>Insecta</taxon>
        <taxon>Pterygota</taxon>
        <taxon>Neoptera</taxon>
        <taxon>Endopterygota</taxon>
        <taxon>Lepidoptera</taxon>
        <taxon>Glossata</taxon>
        <taxon>Ditrysia</taxon>
        <taxon>Tineoidea</taxon>
        <taxon>Psychidae</taxon>
        <taxon>Oiketicinae</taxon>
        <taxon>Eumeta</taxon>
    </lineage>
</organism>
<gene>
    <name evidence="2" type="ORF">EVAR_64973_1</name>
</gene>
<name>A0A4C1ZNR1_EUMVA</name>
<keyword evidence="3" id="KW-1185">Reference proteome</keyword>
<sequence>MNSPSLTNRLAKGLSLNRSQLEAVLLLTTPRQERRSSTDDSGPRPRTTLIQAPGALRIVSRYRFNPRRRVGLRRRTLRIKRYPTDGSLAPPAARPSARPNVRYHGYCGIKQYYYREDAPSVG</sequence>
<protein>
    <submittedName>
        <fullName evidence="2">Uncharacterized protein</fullName>
    </submittedName>
</protein>
<dbReference type="AlphaFoldDB" id="A0A4C1ZNR1"/>
<reference evidence="2 3" key="1">
    <citation type="journal article" date="2019" name="Commun. Biol.">
        <title>The bagworm genome reveals a unique fibroin gene that provides high tensile strength.</title>
        <authorList>
            <person name="Kono N."/>
            <person name="Nakamura H."/>
            <person name="Ohtoshi R."/>
            <person name="Tomita M."/>
            <person name="Numata K."/>
            <person name="Arakawa K."/>
        </authorList>
    </citation>
    <scope>NUCLEOTIDE SEQUENCE [LARGE SCALE GENOMIC DNA]</scope>
</reference>
<proteinExistence type="predicted"/>
<comment type="caution">
    <text evidence="2">The sequence shown here is derived from an EMBL/GenBank/DDBJ whole genome shotgun (WGS) entry which is preliminary data.</text>
</comment>